<dbReference type="Gene3D" id="2.70.210.12">
    <property type="entry name" value="GTP1/OBG domain"/>
    <property type="match status" value="1"/>
</dbReference>
<evidence type="ECO:0000256" key="7">
    <source>
        <dbReference type="ARBA" id="ARBA00022842"/>
    </source>
</evidence>
<keyword evidence="8 9" id="KW-0342">GTP-binding</keyword>
<feature type="binding site" evidence="9">
    <location>
        <begin position="188"/>
        <end position="195"/>
    </location>
    <ligand>
        <name>GTP</name>
        <dbReference type="ChEBI" id="CHEBI:37565"/>
    </ligand>
</feature>
<proteinExistence type="inferred from homology"/>
<dbReference type="GO" id="GO:0005737">
    <property type="term" value="C:cytoplasm"/>
    <property type="evidence" value="ECO:0007669"/>
    <property type="project" value="UniProtKB-SubCell"/>
</dbReference>
<dbReference type="NCBIfam" id="TIGR02729">
    <property type="entry name" value="Obg_CgtA"/>
    <property type="match status" value="1"/>
</dbReference>
<feature type="binding site" evidence="9">
    <location>
        <begin position="213"/>
        <end position="217"/>
    </location>
    <ligand>
        <name>GTP</name>
        <dbReference type="ChEBI" id="CHEBI:37565"/>
    </ligand>
</feature>
<dbReference type="Gene3D" id="3.40.50.300">
    <property type="entry name" value="P-loop containing nucleotide triphosphate hydrolases"/>
    <property type="match status" value="1"/>
</dbReference>
<dbReference type="InterPro" id="IPR015349">
    <property type="entry name" value="OCT_dom"/>
</dbReference>
<evidence type="ECO:0000256" key="9">
    <source>
        <dbReference type="HAMAP-Rule" id="MF_01454"/>
    </source>
</evidence>
<evidence type="ECO:0000256" key="1">
    <source>
        <dbReference type="ARBA" id="ARBA00001946"/>
    </source>
</evidence>
<comment type="function">
    <text evidence="9">An essential GTPase which binds GTP, GDP and possibly (p)ppGpp with moderate affinity, with high nucleotide exchange rates and a fairly low GTP hydrolysis rate. Plays a role in control of the cell cycle, stress response, ribosome biogenesis and in those bacteria that undergo differentiation, in morphogenesis control.</text>
</comment>
<dbReference type="FunFam" id="2.70.210.12:FF:000001">
    <property type="entry name" value="GTPase Obg"/>
    <property type="match status" value="1"/>
</dbReference>
<dbReference type="EMBL" id="JABCUS010000001">
    <property type="protein sequence ID" value="NMX02460.1"/>
    <property type="molecule type" value="Genomic_DNA"/>
</dbReference>
<feature type="domain" description="OCT" evidence="11">
    <location>
        <begin position="390"/>
        <end position="475"/>
    </location>
</feature>
<dbReference type="SUPFAM" id="SSF82051">
    <property type="entry name" value="Obg GTP-binding protein N-terminal domain"/>
    <property type="match status" value="1"/>
</dbReference>
<dbReference type="Proteomes" id="UP001209486">
    <property type="component" value="Unassembled WGS sequence"/>
</dbReference>
<reference evidence="13 16" key="1">
    <citation type="submission" date="2019-08" db="EMBL/GenBank/DDBJ databases">
        <title>Comparison of rpoB and gyrB Sequences from Mobiluncus Species and Development of a Multiplex PCR Method for Clinical Detection of Mobiluncus curtisii and Mobiluncus mulieris.</title>
        <authorList>
            <person name="Yang L."/>
            <person name="Shen Y."/>
            <person name="Xu G."/>
            <person name="Shu L.-B."/>
            <person name="Hu J."/>
            <person name="Zhang R."/>
            <person name="Wang Y."/>
            <person name="Zhou H.-W."/>
            <person name="Zhang X."/>
        </authorList>
    </citation>
    <scope>NUCLEOTIDE SEQUENCE [LARGE SCALE GENOMIC DNA]</scope>
    <source>
        <strain evidence="13 16">M26</strain>
    </source>
</reference>
<dbReference type="EMBL" id="VSZY01000003">
    <property type="protein sequence ID" value="MCU9968422.1"/>
    <property type="molecule type" value="Genomic_DNA"/>
</dbReference>
<dbReference type="GO" id="GO:0003924">
    <property type="term" value="F:GTPase activity"/>
    <property type="evidence" value="ECO:0007669"/>
    <property type="project" value="UniProtKB-UniRule"/>
</dbReference>
<dbReference type="InterPro" id="IPR036726">
    <property type="entry name" value="GTP1_OBG_dom_sf"/>
</dbReference>
<evidence type="ECO:0000256" key="5">
    <source>
        <dbReference type="ARBA" id="ARBA00022741"/>
    </source>
</evidence>
<dbReference type="PANTHER" id="PTHR11702">
    <property type="entry name" value="DEVELOPMENTALLY REGULATED GTP-BINDING PROTEIN-RELATED"/>
    <property type="match status" value="1"/>
</dbReference>
<dbReference type="CDD" id="cd01898">
    <property type="entry name" value="Obg"/>
    <property type="match status" value="1"/>
</dbReference>
<evidence type="ECO:0000256" key="2">
    <source>
        <dbReference type="ARBA" id="ARBA00007699"/>
    </source>
</evidence>
<dbReference type="HAMAP" id="MF_01454">
    <property type="entry name" value="GTPase_Obg"/>
    <property type="match status" value="1"/>
</dbReference>
<dbReference type="EC" id="3.6.5.-" evidence="9"/>
<dbReference type="SUPFAM" id="SSF52540">
    <property type="entry name" value="P-loop containing nucleoside triphosphate hydrolases"/>
    <property type="match status" value="1"/>
</dbReference>
<dbReference type="InterPro" id="IPR006074">
    <property type="entry name" value="GTP1-OBG_CS"/>
</dbReference>
<feature type="domain" description="OBG-type G" evidence="10">
    <location>
        <begin position="182"/>
        <end position="368"/>
    </location>
</feature>
<keyword evidence="3 9" id="KW-0963">Cytoplasm</keyword>
<dbReference type="NCBIfam" id="NF008954">
    <property type="entry name" value="PRK12296.1"/>
    <property type="match status" value="1"/>
</dbReference>
<evidence type="ECO:0000256" key="8">
    <source>
        <dbReference type="ARBA" id="ARBA00023134"/>
    </source>
</evidence>
<dbReference type="PROSITE" id="PS00905">
    <property type="entry name" value="GTP1_OBG"/>
    <property type="match status" value="1"/>
</dbReference>
<comment type="subunit">
    <text evidence="9">Monomer.</text>
</comment>
<dbReference type="PROSITE" id="PS51883">
    <property type="entry name" value="OBG"/>
    <property type="match status" value="1"/>
</dbReference>
<dbReference type="PROSITE" id="PS51710">
    <property type="entry name" value="G_OBG"/>
    <property type="match status" value="1"/>
</dbReference>
<dbReference type="Pfam" id="PF09269">
    <property type="entry name" value="DUF1967"/>
    <property type="match status" value="1"/>
</dbReference>
<dbReference type="GO" id="GO:0005525">
    <property type="term" value="F:GTP binding"/>
    <property type="evidence" value="ECO:0007669"/>
    <property type="project" value="UniProtKB-UniRule"/>
</dbReference>
<evidence type="ECO:0000259" key="10">
    <source>
        <dbReference type="PROSITE" id="PS51710"/>
    </source>
</evidence>
<dbReference type="Pfam" id="PF01018">
    <property type="entry name" value="GTP1_OBG"/>
    <property type="match status" value="1"/>
</dbReference>
<reference evidence="14 15" key="2">
    <citation type="submission" date="2020-04" db="EMBL/GenBank/DDBJ databases">
        <title>Antimicrobial susceptibility and clonality of vaginal-derived multi-drug resistant Mobiluncus isolates in China.</title>
        <authorList>
            <person name="Zhang X."/>
        </authorList>
    </citation>
    <scope>NUCLEOTIDE SEQUENCE [LARGE SCALE GENOMIC DNA]</scope>
    <source>
        <strain evidence="14 15">12</strain>
    </source>
</reference>
<feature type="binding site" evidence="9">
    <location>
        <begin position="349"/>
        <end position="351"/>
    </location>
    <ligand>
        <name>GTP</name>
        <dbReference type="ChEBI" id="CHEBI:37565"/>
    </ligand>
</feature>
<dbReference type="PANTHER" id="PTHR11702:SF31">
    <property type="entry name" value="MITOCHONDRIAL RIBOSOME-ASSOCIATED GTPASE 2"/>
    <property type="match status" value="1"/>
</dbReference>
<dbReference type="AlphaFoldDB" id="A0A7Y0U592"/>
<dbReference type="SUPFAM" id="SSF102741">
    <property type="entry name" value="Obg GTP-binding protein C-terminal domain"/>
    <property type="match status" value="1"/>
</dbReference>
<dbReference type="InterPro" id="IPR014100">
    <property type="entry name" value="GTP-bd_Obg/CgtA"/>
</dbReference>
<evidence type="ECO:0000313" key="16">
    <source>
        <dbReference type="Proteomes" id="UP001209486"/>
    </source>
</evidence>
<dbReference type="NCBIfam" id="TIGR03595">
    <property type="entry name" value="Obg_CgtA_exten"/>
    <property type="match status" value="1"/>
</dbReference>
<dbReference type="InterPro" id="IPR027417">
    <property type="entry name" value="P-loop_NTPase"/>
</dbReference>
<dbReference type="GO" id="GO:0000287">
    <property type="term" value="F:magnesium ion binding"/>
    <property type="evidence" value="ECO:0007669"/>
    <property type="project" value="InterPro"/>
</dbReference>
<dbReference type="GO" id="GO:0042254">
    <property type="term" value="P:ribosome biogenesis"/>
    <property type="evidence" value="ECO:0007669"/>
    <property type="project" value="UniProtKB-UniRule"/>
</dbReference>
<sequence length="535" mass="57606">MRCQPEEQLVARIRAFQNQGGILVSFVDYVKIFATAGAGGNGCASIRREKYKPLAGPDGGAGGHGGSIILRVDPQVTTLLEFHHRPHVSAENGLAGAGDYRDGKRGEDLVLPVPLGTVVTSETGELLADLGTPEAEYTLARGGVGGLGNWGLASAKRKAPGFALLGEPGEERTVILELKSVADVALVGFPSAGKSSLVAALSAAKPKIADYPFTTLVPNLAVVDSPVTRFTMADVPGLIPGAAQGKGLGLDFLRHIERCCVLAHVVDLAAWEPERDPLSDIRALESELAAYASDLDRFGQVSAAGSLPPLMERRRAIILNKIDVPDGREMAEVMRADLGRLGWPIFEVSAATHEGLKDLSLGLSTLVKEFRESGLAPHETVRPILRPNPKPARGEKHYSITSISIEDRPGFQIRGDQVERWVKQTDFTNDEAVGYLADRLANAGVEDDLLKSGARAGDTVIIGDPETGVIFDWEPTLQAGAELLGARGTDSRLYESGRRSNQQRRIDYHAWMDAKRRAREELAQERESGKWVDPE</sequence>
<comment type="caution">
    <text evidence="14">The sequence shown here is derived from an EMBL/GenBank/DDBJ whole genome shotgun (WGS) entry which is preliminary data.</text>
</comment>
<organism evidence="14 15">
    <name type="scientific">Mobiluncus mulieris</name>
    <dbReference type="NCBI Taxonomy" id="2052"/>
    <lineage>
        <taxon>Bacteria</taxon>
        <taxon>Bacillati</taxon>
        <taxon>Actinomycetota</taxon>
        <taxon>Actinomycetes</taxon>
        <taxon>Actinomycetales</taxon>
        <taxon>Actinomycetaceae</taxon>
        <taxon>Mobiluncus</taxon>
    </lineage>
</organism>
<keyword evidence="6 9" id="KW-0378">Hydrolase</keyword>
<dbReference type="InterPro" id="IPR036346">
    <property type="entry name" value="GTP-bd_prot_GTP1/OBG_C_sf"/>
</dbReference>
<keyword evidence="4 9" id="KW-0479">Metal-binding</keyword>
<evidence type="ECO:0000313" key="13">
    <source>
        <dbReference type="EMBL" id="MCU9968422.1"/>
    </source>
</evidence>
<comment type="similarity">
    <text evidence="2 9">Belongs to the TRAFAC class OBG-HflX-like GTPase superfamily. OBG GTPase family.</text>
</comment>
<evidence type="ECO:0000256" key="6">
    <source>
        <dbReference type="ARBA" id="ARBA00022801"/>
    </source>
</evidence>
<dbReference type="NCBIfam" id="NF008955">
    <property type="entry name" value="PRK12297.1"/>
    <property type="match status" value="1"/>
</dbReference>
<dbReference type="InterPro" id="IPR006169">
    <property type="entry name" value="GTP1_OBG_dom"/>
</dbReference>
<evidence type="ECO:0000256" key="3">
    <source>
        <dbReference type="ARBA" id="ARBA00022490"/>
    </source>
</evidence>
<dbReference type="PRINTS" id="PR00326">
    <property type="entry name" value="GTP1OBG"/>
</dbReference>
<dbReference type="Pfam" id="PF01926">
    <property type="entry name" value="MMR_HSR1"/>
    <property type="match status" value="1"/>
</dbReference>
<dbReference type="Proteomes" id="UP000575397">
    <property type="component" value="Unassembled WGS sequence"/>
</dbReference>
<accession>A0A7Y0U592</accession>
<comment type="subcellular location">
    <subcellularLocation>
        <location evidence="9">Cytoplasm</location>
    </subcellularLocation>
</comment>
<feature type="domain" description="Obg" evidence="12">
    <location>
        <begin position="24"/>
        <end position="181"/>
    </location>
</feature>
<evidence type="ECO:0000259" key="12">
    <source>
        <dbReference type="PROSITE" id="PS51883"/>
    </source>
</evidence>
<feature type="binding site" evidence="9">
    <location>
        <position position="215"/>
    </location>
    <ligand>
        <name>Mg(2+)</name>
        <dbReference type="ChEBI" id="CHEBI:18420"/>
    </ligand>
</feature>
<feature type="binding site" evidence="9">
    <location>
        <begin position="234"/>
        <end position="237"/>
    </location>
    <ligand>
        <name>GTP</name>
        <dbReference type="ChEBI" id="CHEBI:37565"/>
    </ligand>
</feature>
<comment type="cofactor">
    <cofactor evidence="1 9">
        <name>Mg(2+)</name>
        <dbReference type="ChEBI" id="CHEBI:18420"/>
    </cofactor>
</comment>
<dbReference type="InterPro" id="IPR006073">
    <property type="entry name" value="GTP-bd"/>
</dbReference>
<evidence type="ECO:0000313" key="15">
    <source>
        <dbReference type="Proteomes" id="UP000575397"/>
    </source>
</evidence>
<evidence type="ECO:0000313" key="14">
    <source>
        <dbReference type="EMBL" id="NMX02460.1"/>
    </source>
</evidence>
<name>A0A7Y0U592_9ACTO</name>
<keyword evidence="7 9" id="KW-0460">Magnesium</keyword>
<evidence type="ECO:0000256" key="4">
    <source>
        <dbReference type="ARBA" id="ARBA00022723"/>
    </source>
</evidence>
<dbReference type="PROSITE" id="PS51881">
    <property type="entry name" value="OCT"/>
    <property type="match status" value="1"/>
</dbReference>
<dbReference type="InterPro" id="IPR031167">
    <property type="entry name" value="G_OBG"/>
</dbReference>
<feature type="binding site" evidence="9">
    <location>
        <begin position="320"/>
        <end position="323"/>
    </location>
    <ligand>
        <name>GTP</name>
        <dbReference type="ChEBI" id="CHEBI:37565"/>
    </ligand>
</feature>
<dbReference type="InterPro" id="IPR045086">
    <property type="entry name" value="OBG_GTPase"/>
</dbReference>
<dbReference type="Gene3D" id="3.30.300.350">
    <property type="entry name" value="GTP-binding protein OBG, C-terminal domain"/>
    <property type="match status" value="1"/>
</dbReference>
<protein>
    <recommendedName>
        <fullName evidence="9">GTPase Obg</fullName>
        <ecNumber evidence="9">3.6.5.-</ecNumber>
    </recommendedName>
    <alternativeName>
        <fullName evidence="9">GTP-binding protein Obg</fullName>
    </alternativeName>
</protein>
<gene>
    <name evidence="14" type="primary">obgE</name>
    <name evidence="9" type="synonym">obg</name>
    <name evidence="13" type="ORF">FYZ43_03155</name>
    <name evidence="14" type="ORF">HHJ77_00550</name>
</gene>
<keyword evidence="5 9" id="KW-0547">Nucleotide-binding</keyword>
<dbReference type="NCBIfam" id="NF008956">
    <property type="entry name" value="PRK12299.1"/>
    <property type="match status" value="1"/>
</dbReference>
<evidence type="ECO:0000259" key="11">
    <source>
        <dbReference type="PROSITE" id="PS51881"/>
    </source>
</evidence>
<feature type="binding site" evidence="9">
    <location>
        <position position="195"/>
    </location>
    <ligand>
        <name>Mg(2+)</name>
        <dbReference type="ChEBI" id="CHEBI:18420"/>
    </ligand>
</feature>